<dbReference type="Proteomes" id="UP000596276">
    <property type="component" value="Chromosome 2"/>
</dbReference>
<name>A0A7U2MCU5_ASPFN</name>
<dbReference type="AlphaFoldDB" id="A0A7U2MCU5"/>
<reference evidence="2" key="1">
    <citation type="journal article" date="2021" name="G3 (Bethesda)">
        <title>Chromosome assembled and annotated genome sequence of Aspergillus flavus NRRL 3357.</title>
        <authorList>
            <person name="Skerker J.M."/>
            <person name="Pianalto K.M."/>
            <person name="Mondo S.J."/>
            <person name="Yang K."/>
            <person name="Arkin A.P."/>
            <person name="Keller N.P."/>
            <person name="Grigoriev I.V."/>
            <person name="Louise Glass N.L."/>
        </authorList>
    </citation>
    <scope>NUCLEOTIDE SEQUENCE [LARGE SCALE GENOMIC DNA]</scope>
    <source>
        <strain evidence="2">ATCC 200026 / FGSC A1120 / IAM 13836 / NRRL 3357 / JCM 12722 / SRRC 167</strain>
    </source>
</reference>
<organism evidence="1 2">
    <name type="scientific">Aspergillus flavus (strain ATCC 200026 / FGSC A1120 / IAM 13836 / NRRL 3357 / JCM 12722 / SRRC 167)</name>
    <dbReference type="NCBI Taxonomy" id="332952"/>
    <lineage>
        <taxon>Eukaryota</taxon>
        <taxon>Fungi</taxon>
        <taxon>Dikarya</taxon>
        <taxon>Ascomycota</taxon>
        <taxon>Pezizomycotina</taxon>
        <taxon>Eurotiomycetes</taxon>
        <taxon>Eurotiomycetidae</taxon>
        <taxon>Eurotiales</taxon>
        <taxon>Aspergillaceae</taxon>
        <taxon>Aspergillus</taxon>
        <taxon>Aspergillus subgen. Circumdati</taxon>
    </lineage>
</organism>
<accession>A0A7U2MCU5</accession>
<keyword evidence="2" id="KW-1185">Reference proteome</keyword>
<gene>
    <name evidence="1" type="ORF">F9C07_9580</name>
</gene>
<protein>
    <submittedName>
        <fullName evidence="1">Uncharacterized protein</fullName>
    </submittedName>
</protein>
<proteinExistence type="predicted"/>
<sequence>MIDSLVHRDSVNMIYELKEKPSGATSGTSWSHRLTCPQLIESLLERLHRVLAVALKGRDSPRALEVVARRDGLTRPRRCFRIRASDPWQFTVLL</sequence>
<evidence type="ECO:0000313" key="2">
    <source>
        <dbReference type="Proteomes" id="UP000596276"/>
    </source>
</evidence>
<dbReference type="VEuPathDB" id="FungiDB:F9C07_9580"/>
<evidence type="ECO:0000313" key="1">
    <source>
        <dbReference type="EMBL" id="QRD81364.1"/>
    </source>
</evidence>
<dbReference type="EMBL" id="CP044622">
    <property type="protein sequence ID" value="QRD81364.1"/>
    <property type="molecule type" value="Genomic_DNA"/>
</dbReference>